<evidence type="ECO:0000313" key="3">
    <source>
        <dbReference type="Proteomes" id="UP000248146"/>
    </source>
</evidence>
<dbReference type="RefSeq" id="WP_110680561.1">
    <property type="nucleotide sequence ID" value="NZ_QJRX01000001.1"/>
</dbReference>
<gene>
    <name evidence="2" type="ORF">DMO17_01610</name>
</gene>
<dbReference type="AlphaFoldDB" id="A0A2V4MH74"/>
<organism evidence="2 3">
    <name type="scientific">Aquipseudomonas alcaligenes</name>
    <name type="common">Pseudomonas alcaligenes</name>
    <dbReference type="NCBI Taxonomy" id="43263"/>
    <lineage>
        <taxon>Bacteria</taxon>
        <taxon>Pseudomonadati</taxon>
        <taxon>Pseudomonadota</taxon>
        <taxon>Gammaproteobacteria</taxon>
        <taxon>Pseudomonadales</taxon>
        <taxon>Pseudomonadaceae</taxon>
        <taxon>Aquipseudomonas</taxon>
    </lineage>
</organism>
<proteinExistence type="predicted"/>
<evidence type="ECO:0000256" key="1">
    <source>
        <dbReference type="SAM" id="MobiDB-lite"/>
    </source>
</evidence>
<accession>A0A2V4MH74</accession>
<feature type="region of interest" description="Disordered" evidence="1">
    <location>
        <begin position="1"/>
        <end position="74"/>
    </location>
</feature>
<evidence type="ECO:0000313" key="2">
    <source>
        <dbReference type="EMBL" id="PYC29416.1"/>
    </source>
</evidence>
<comment type="caution">
    <text evidence="2">The sequence shown here is derived from an EMBL/GenBank/DDBJ whole genome shotgun (WGS) entry which is preliminary data.</text>
</comment>
<name>A0A2V4MH74_AQUAC</name>
<dbReference type="Proteomes" id="UP000248146">
    <property type="component" value="Unassembled WGS sequence"/>
</dbReference>
<dbReference type="OrthoDB" id="7032717at2"/>
<sequence length="74" mass="8700">MADDLPPLEFSLEPQEPAKAPRPKAHFQIDTRDKSKGERRKNGERRQTIRFEQDRRSGEDRRPRDSGWEPGNDL</sequence>
<feature type="compositionally biased region" description="Basic and acidic residues" evidence="1">
    <location>
        <begin position="27"/>
        <end position="67"/>
    </location>
</feature>
<dbReference type="EMBL" id="QJRX01000001">
    <property type="protein sequence ID" value="PYC29416.1"/>
    <property type="molecule type" value="Genomic_DNA"/>
</dbReference>
<protein>
    <submittedName>
        <fullName evidence="2">Uncharacterized protein</fullName>
    </submittedName>
</protein>
<reference evidence="2 3" key="1">
    <citation type="submission" date="2018-06" db="EMBL/GenBank/DDBJ databases">
        <title>Pseudomonas diversity within urban Lake Michigan freshwaters.</title>
        <authorList>
            <person name="Batrich M."/>
            <person name="Hatzopoulos T."/>
            <person name="Putonti C."/>
        </authorList>
    </citation>
    <scope>NUCLEOTIDE SEQUENCE [LARGE SCALE GENOMIC DNA]</scope>
    <source>
        <strain evidence="2 3">MB-090714</strain>
    </source>
</reference>